<dbReference type="EMBL" id="WOCD01000005">
    <property type="protein sequence ID" value="MUH73464.1"/>
    <property type="molecule type" value="Genomic_DNA"/>
</dbReference>
<dbReference type="AlphaFoldDB" id="A0A6N8FBG7"/>
<evidence type="ECO:0000313" key="2">
    <source>
        <dbReference type="EMBL" id="MUH73464.1"/>
    </source>
</evidence>
<comment type="caution">
    <text evidence="2">The sequence shown here is derived from an EMBL/GenBank/DDBJ whole genome shotgun (WGS) entry which is preliminary data.</text>
</comment>
<keyword evidence="1" id="KW-0472">Membrane</keyword>
<protein>
    <submittedName>
        <fullName evidence="2">Uncharacterized protein</fullName>
    </submittedName>
</protein>
<keyword evidence="1" id="KW-0812">Transmembrane</keyword>
<reference evidence="2 3" key="1">
    <citation type="submission" date="2019-11" db="EMBL/GenBank/DDBJ databases">
        <title>P. haliotis isolates from Z. marina roots.</title>
        <authorList>
            <person name="Cohen M."/>
            <person name="Jospin G."/>
            <person name="Eisen J.A."/>
            <person name="Coil D.A."/>
        </authorList>
    </citation>
    <scope>NUCLEOTIDE SEQUENCE [LARGE SCALE GENOMIC DNA]</scope>
    <source>
        <strain evidence="2 3">UCD-MCMsp1aY</strain>
    </source>
</reference>
<keyword evidence="3" id="KW-1185">Reference proteome</keyword>
<name>A0A6N8FBG7_9GAMM</name>
<dbReference type="RefSeq" id="WP_155696756.1">
    <property type="nucleotide sequence ID" value="NZ_WOCD01000005.1"/>
</dbReference>
<feature type="transmembrane region" description="Helical" evidence="1">
    <location>
        <begin position="39"/>
        <end position="59"/>
    </location>
</feature>
<keyword evidence="1" id="KW-1133">Transmembrane helix</keyword>
<accession>A0A6N8FBG7</accession>
<sequence length="72" mass="8092">MRNSMIVAALCFFSIILLSNALTDSLSNAFNYTYAFKIIFMGCIYNIHVGKGLVAVVYLRMKFKSEITTKLA</sequence>
<proteinExistence type="predicted"/>
<organism evidence="2 3">
    <name type="scientific">Psychrosphaera haliotis</name>
    <dbReference type="NCBI Taxonomy" id="555083"/>
    <lineage>
        <taxon>Bacteria</taxon>
        <taxon>Pseudomonadati</taxon>
        <taxon>Pseudomonadota</taxon>
        <taxon>Gammaproteobacteria</taxon>
        <taxon>Alteromonadales</taxon>
        <taxon>Pseudoalteromonadaceae</taxon>
        <taxon>Psychrosphaera</taxon>
    </lineage>
</organism>
<evidence type="ECO:0000256" key="1">
    <source>
        <dbReference type="SAM" id="Phobius"/>
    </source>
</evidence>
<evidence type="ECO:0000313" key="3">
    <source>
        <dbReference type="Proteomes" id="UP000439994"/>
    </source>
</evidence>
<gene>
    <name evidence="2" type="ORF">GNP35_13820</name>
</gene>
<dbReference type="Proteomes" id="UP000439994">
    <property type="component" value="Unassembled WGS sequence"/>
</dbReference>